<dbReference type="EC" id="3.4.17.22" evidence="5"/>
<evidence type="ECO:0000256" key="3">
    <source>
        <dbReference type="SAM" id="SignalP"/>
    </source>
</evidence>
<dbReference type="GO" id="GO:0008270">
    <property type="term" value="F:zinc ion binding"/>
    <property type="evidence" value="ECO:0007669"/>
    <property type="project" value="InterPro"/>
</dbReference>
<dbReference type="OrthoDB" id="10249045at2759"/>
<keyword evidence="5" id="KW-0121">Carboxypeptidase</keyword>
<gene>
    <name evidence="5" type="ORF">MNEG_9830</name>
</gene>
<keyword evidence="6" id="KW-1185">Reference proteome</keyword>
<comment type="caution">
    <text evidence="2">Lacks conserved residue(s) required for the propagation of feature annotation.</text>
</comment>
<dbReference type="STRING" id="145388.A0A0D2M3J1"/>
<dbReference type="GO" id="GO:0016485">
    <property type="term" value="P:protein processing"/>
    <property type="evidence" value="ECO:0007669"/>
    <property type="project" value="TreeGrafter"/>
</dbReference>
<dbReference type="InterPro" id="IPR000834">
    <property type="entry name" value="Peptidase_M14"/>
</dbReference>
<dbReference type="SUPFAM" id="SSF53187">
    <property type="entry name" value="Zn-dependent exopeptidases"/>
    <property type="match status" value="1"/>
</dbReference>
<reference evidence="5 6" key="1">
    <citation type="journal article" date="2013" name="BMC Genomics">
        <title>Reconstruction of the lipid metabolism for the microalga Monoraphidium neglectum from its genome sequence reveals characteristics suitable for biofuel production.</title>
        <authorList>
            <person name="Bogen C."/>
            <person name="Al-Dilaimi A."/>
            <person name="Albersmeier A."/>
            <person name="Wichmann J."/>
            <person name="Grundmann M."/>
            <person name="Rupp O."/>
            <person name="Lauersen K.J."/>
            <person name="Blifernez-Klassen O."/>
            <person name="Kalinowski J."/>
            <person name="Goesmann A."/>
            <person name="Mussgnug J.H."/>
            <person name="Kruse O."/>
        </authorList>
    </citation>
    <scope>NUCLEOTIDE SEQUENCE [LARGE SCALE GENOMIC DNA]</scope>
    <source>
        <strain evidence="5 6">SAG 48.87</strain>
    </source>
</reference>
<dbReference type="PROSITE" id="PS52035">
    <property type="entry name" value="PEPTIDASE_M14"/>
    <property type="match status" value="1"/>
</dbReference>
<dbReference type="MEROPS" id="M14.A02"/>
<evidence type="ECO:0000313" key="5">
    <source>
        <dbReference type="EMBL" id="KIY98129.1"/>
    </source>
</evidence>
<feature type="domain" description="Peptidase M14" evidence="4">
    <location>
        <begin position="25"/>
        <end position="93"/>
    </location>
</feature>
<evidence type="ECO:0000256" key="2">
    <source>
        <dbReference type="PROSITE-ProRule" id="PRU01379"/>
    </source>
</evidence>
<dbReference type="GO" id="GO:0004181">
    <property type="term" value="F:metallocarboxypeptidase activity"/>
    <property type="evidence" value="ECO:0007669"/>
    <property type="project" value="UniProtKB-EC"/>
</dbReference>
<keyword evidence="5" id="KW-0378">Hydrolase</keyword>
<dbReference type="RefSeq" id="XP_013897149.1">
    <property type="nucleotide sequence ID" value="XM_014041695.1"/>
</dbReference>
<name>A0A0D2M3J1_9CHLO</name>
<protein>
    <submittedName>
        <fullName evidence="5">Carboxypeptidase D</fullName>
        <ecNumber evidence="5">3.4.17.22</ecNumber>
    </submittedName>
</protein>
<dbReference type="GeneID" id="25742705"/>
<sequence length="93" mass="10173">MVSRRIPLDGRAALCVTLVVLLVLTILPSPAQASWAKEFVTRCGSIAMLHSVGKSARGTKLWVLEISDRPGVEEPEPNFRYVANMHGDEISGR</sequence>
<feature type="signal peptide" evidence="3">
    <location>
        <begin position="1"/>
        <end position="33"/>
    </location>
</feature>
<keyword evidence="3" id="KW-0732">Signal</keyword>
<evidence type="ECO:0000256" key="1">
    <source>
        <dbReference type="ARBA" id="ARBA00005988"/>
    </source>
</evidence>
<dbReference type="AlphaFoldDB" id="A0A0D2M3J1"/>
<evidence type="ECO:0000259" key="4">
    <source>
        <dbReference type="PROSITE" id="PS52035"/>
    </source>
</evidence>
<dbReference type="Pfam" id="PF00246">
    <property type="entry name" value="Peptidase_M14"/>
    <property type="match status" value="1"/>
</dbReference>
<accession>A0A0D2M3J1</accession>
<feature type="chain" id="PRO_5002258439" evidence="3">
    <location>
        <begin position="34"/>
        <end position="93"/>
    </location>
</feature>
<proteinExistence type="inferred from homology"/>
<dbReference type="InterPro" id="IPR050753">
    <property type="entry name" value="Peptidase_M14_domain"/>
</dbReference>
<dbReference type="Gene3D" id="3.40.630.10">
    <property type="entry name" value="Zn peptidases"/>
    <property type="match status" value="1"/>
</dbReference>
<dbReference type="KEGG" id="mng:MNEG_9830"/>
<dbReference type="GO" id="GO:0005615">
    <property type="term" value="C:extracellular space"/>
    <property type="evidence" value="ECO:0007669"/>
    <property type="project" value="TreeGrafter"/>
</dbReference>
<dbReference type="EMBL" id="KK102298">
    <property type="protein sequence ID" value="KIY98129.1"/>
    <property type="molecule type" value="Genomic_DNA"/>
</dbReference>
<dbReference type="GO" id="GO:0006518">
    <property type="term" value="P:peptide metabolic process"/>
    <property type="evidence" value="ECO:0007669"/>
    <property type="project" value="TreeGrafter"/>
</dbReference>
<dbReference type="Proteomes" id="UP000054498">
    <property type="component" value="Unassembled WGS sequence"/>
</dbReference>
<keyword evidence="5" id="KW-0645">Protease</keyword>
<evidence type="ECO:0000313" key="6">
    <source>
        <dbReference type="Proteomes" id="UP000054498"/>
    </source>
</evidence>
<comment type="similarity">
    <text evidence="1 2">Belongs to the peptidase M14 family.</text>
</comment>
<dbReference type="PANTHER" id="PTHR11532">
    <property type="entry name" value="PROTEASE M14 CARBOXYPEPTIDASE"/>
    <property type="match status" value="1"/>
</dbReference>
<dbReference type="PANTHER" id="PTHR11532:SF57">
    <property type="entry name" value="CARBOXYPEPTIDASE D, B"/>
    <property type="match status" value="1"/>
</dbReference>
<organism evidence="5 6">
    <name type="scientific">Monoraphidium neglectum</name>
    <dbReference type="NCBI Taxonomy" id="145388"/>
    <lineage>
        <taxon>Eukaryota</taxon>
        <taxon>Viridiplantae</taxon>
        <taxon>Chlorophyta</taxon>
        <taxon>core chlorophytes</taxon>
        <taxon>Chlorophyceae</taxon>
        <taxon>CS clade</taxon>
        <taxon>Sphaeropleales</taxon>
        <taxon>Selenastraceae</taxon>
        <taxon>Monoraphidium</taxon>
    </lineage>
</organism>